<protein>
    <recommendedName>
        <fullName evidence="7">RZ-type domain-containing protein</fullName>
    </recommendedName>
</protein>
<name>A0A1B6IEX9_9HEMI</name>
<accession>A0A1B6IEX9</accession>
<evidence type="ECO:0000256" key="5">
    <source>
        <dbReference type="ARBA" id="ARBA00022833"/>
    </source>
</evidence>
<keyword evidence="3" id="KW-0479">Metal-binding</keyword>
<dbReference type="GO" id="GO:0008270">
    <property type="term" value="F:zinc ion binding"/>
    <property type="evidence" value="ECO:0007669"/>
    <property type="project" value="UniProtKB-KW"/>
</dbReference>
<dbReference type="GO" id="GO:0002376">
    <property type="term" value="P:immune system process"/>
    <property type="evidence" value="ECO:0007669"/>
    <property type="project" value="UniProtKB-KW"/>
</dbReference>
<evidence type="ECO:0000256" key="4">
    <source>
        <dbReference type="ARBA" id="ARBA00022771"/>
    </source>
</evidence>
<evidence type="ECO:0000256" key="2">
    <source>
        <dbReference type="ARBA" id="ARBA00022490"/>
    </source>
</evidence>
<keyword evidence="5" id="KW-0862">Zinc</keyword>
<keyword evidence="6" id="KW-0391">Immunity</keyword>
<sequence>KAFNILVDKYWKSYNEKVKDNILKRAKSLFELMCSFEFFQKQQFEDFKQEINRLIHIGQFEYVCSKGEYLSNKNKENIKRSFNIIHKLLYNTLIYTKQQSKEVDVYMENLKSMIKIACQLTRNERQMIHAAMCPSFNQGNRAQGHWIKCTCGYIYCITECGGADQLST</sequence>
<feature type="domain" description="RZ-type" evidence="7">
    <location>
        <begin position="138"/>
        <end position="166"/>
    </location>
</feature>
<dbReference type="Pfam" id="PF20173">
    <property type="entry name" value="ZnF_RZ-type"/>
    <property type="match status" value="1"/>
</dbReference>
<evidence type="ECO:0000256" key="6">
    <source>
        <dbReference type="ARBA" id="ARBA00022859"/>
    </source>
</evidence>
<feature type="non-terminal residue" evidence="8">
    <location>
        <position position="1"/>
    </location>
</feature>
<organism evidence="8">
    <name type="scientific">Homalodisca liturata</name>
    <dbReference type="NCBI Taxonomy" id="320908"/>
    <lineage>
        <taxon>Eukaryota</taxon>
        <taxon>Metazoa</taxon>
        <taxon>Ecdysozoa</taxon>
        <taxon>Arthropoda</taxon>
        <taxon>Hexapoda</taxon>
        <taxon>Insecta</taxon>
        <taxon>Pterygota</taxon>
        <taxon>Neoptera</taxon>
        <taxon>Paraneoptera</taxon>
        <taxon>Hemiptera</taxon>
        <taxon>Auchenorrhyncha</taxon>
        <taxon>Membracoidea</taxon>
        <taxon>Cicadellidae</taxon>
        <taxon>Cicadellinae</taxon>
        <taxon>Proconiini</taxon>
        <taxon>Homalodisca</taxon>
    </lineage>
</organism>
<dbReference type="InterPro" id="IPR046439">
    <property type="entry name" value="ZF_RZ_dom"/>
</dbReference>
<evidence type="ECO:0000259" key="7">
    <source>
        <dbReference type="Pfam" id="PF20173"/>
    </source>
</evidence>
<dbReference type="GO" id="GO:0005737">
    <property type="term" value="C:cytoplasm"/>
    <property type="evidence" value="ECO:0007669"/>
    <property type="project" value="UniProtKB-SubCell"/>
</dbReference>
<dbReference type="AlphaFoldDB" id="A0A1B6IEX9"/>
<feature type="non-terminal residue" evidence="8">
    <location>
        <position position="168"/>
    </location>
</feature>
<proteinExistence type="predicted"/>
<dbReference type="EMBL" id="GECU01022208">
    <property type="protein sequence ID" value="JAS85498.1"/>
    <property type="molecule type" value="Transcribed_RNA"/>
</dbReference>
<evidence type="ECO:0000256" key="1">
    <source>
        <dbReference type="ARBA" id="ARBA00004496"/>
    </source>
</evidence>
<gene>
    <name evidence="8" type="ORF">g.56017</name>
</gene>
<keyword evidence="4" id="KW-0863">Zinc-finger</keyword>
<reference evidence="8" key="1">
    <citation type="submission" date="2015-11" db="EMBL/GenBank/DDBJ databases">
        <title>De novo transcriptome assembly of four potential Pierce s Disease insect vectors from Arizona vineyards.</title>
        <authorList>
            <person name="Tassone E.E."/>
        </authorList>
    </citation>
    <scope>NUCLEOTIDE SEQUENCE</scope>
</reference>
<comment type="subcellular location">
    <subcellularLocation>
        <location evidence="1">Cytoplasm</location>
    </subcellularLocation>
</comment>
<evidence type="ECO:0000313" key="8">
    <source>
        <dbReference type="EMBL" id="JAS85498.1"/>
    </source>
</evidence>
<evidence type="ECO:0000256" key="3">
    <source>
        <dbReference type="ARBA" id="ARBA00022723"/>
    </source>
</evidence>
<keyword evidence="2" id="KW-0963">Cytoplasm</keyword>